<proteinExistence type="predicted"/>
<dbReference type="OrthoDB" id="9809450at2"/>
<dbReference type="GO" id="GO:0005524">
    <property type="term" value="F:ATP binding"/>
    <property type="evidence" value="ECO:0007669"/>
    <property type="project" value="UniProtKB-KW"/>
</dbReference>
<evidence type="ECO:0000313" key="5">
    <source>
        <dbReference type="EMBL" id="SDD69722.1"/>
    </source>
</evidence>
<reference evidence="6" key="1">
    <citation type="submission" date="2016-10" db="EMBL/GenBank/DDBJ databases">
        <authorList>
            <person name="Varghese N."/>
            <person name="Submissions S."/>
        </authorList>
    </citation>
    <scope>NUCLEOTIDE SEQUENCE [LARGE SCALE GENOMIC DNA]</scope>
    <source>
        <strain evidence="6">DSM 8987</strain>
    </source>
</reference>
<evidence type="ECO:0000256" key="3">
    <source>
        <dbReference type="ARBA" id="ARBA00022840"/>
    </source>
</evidence>
<dbReference type="EMBL" id="FNAQ01000001">
    <property type="protein sequence ID" value="SDD69722.1"/>
    <property type="molecule type" value="Genomic_DNA"/>
</dbReference>
<dbReference type="InterPro" id="IPR003593">
    <property type="entry name" value="AAA+_ATPase"/>
</dbReference>
<dbReference type="PANTHER" id="PTHR42788:SF13">
    <property type="entry name" value="ALIPHATIC SULFONATES IMPORT ATP-BINDING PROTEIN SSUB"/>
    <property type="match status" value="1"/>
</dbReference>
<dbReference type="InterPro" id="IPR027417">
    <property type="entry name" value="P-loop_NTPase"/>
</dbReference>
<dbReference type="PROSITE" id="PS50893">
    <property type="entry name" value="ABC_TRANSPORTER_2"/>
    <property type="match status" value="1"/>
</dbReference>
<keyword evidence="6" id="KW-1185">Reference proteome</keyword>
<accession>A0A1G6WUZ8</accession>
<dbReference type="STRING" id="57664.SAMN05661003_10140"/>
<feature type="domain" description="ABC transporter" evidence="4">
    <location>
        <begin position="4"/>
        <end position="239"/>
    </location>
</feature>
<keyword evidence="2" id="KW-0547">Nucleotide-binding</keyword>
<dbReference type="CDD" id="cd03293">
    <property type="entry name" value="ABC_NrtD_SsuB_transporters"/>
    <property type="match status" value="1"/>
</dbReference>
<dbReference type="RefSeq" id="WP_092075204.1">
    <property type="nucleotide sequence ID" value="NZ_FNAQ01000001.1"/>
</dbReference>
<keyword evidence="3 5" id="KW-0067">ATP-binding</keyword>
<dbReference type="InterPro" id="IPR003439">
    <property type="entry name" value="ABC_transporter-like_ATP-bd"/>
</dbReference>
<dbReference type="InterPro" id="IPR017871">
    <property type="entry name" value="ABC_transporter-like_CS"/>
</dbReference>
<gene>
    <name evidence="5" type="ORF">SAMN05661003_10140</name>
</gene>
<dbReference type="SMART" id="SM00382">
    <property type="entry name" value="AAA"/>
    <property type="match status" value="1"/>
</dbReference>
<protein>
    <submittedName>
        <fullName evidence="5">NitT/TauT family transport system ATP-binding protein</fullName>
    </submittedName>
</protein>
<evidence type="ECO:0000313" key="6">
    <source>
        <dbReference type="Proteomes" id="UP000243205"/>
    </source>
</evidence>
<evidence type="ECO:0000256" key="1">
    <source>
        <dbReference type="ARBA" id="ARBA00022448"/>
    </source>
</evidence>
<keyword evidence="1" id="KW-0813">Transport</keyword>
<name>A0A1G6WUZ8_9BACT</name>
<dbReference type="GO" id="GO:0016887">
    <property type="term" value="F:ATP hydrolysis activity"/>
    <property type="evidence" value="ECO:0007669"/>
    <property type="project" value="InterPro"/>
</dbReference>
<dbReference type="Gene3D" id="3.40.50.300">
    <property type="entry name" value="P-loop containing nucleotide triphosphate hydrolases"/>
    <property type="match status" value="1"/>
</dbReference>
<evidence type="ECO:0000256" key="2">
    <source>
        <dbReference type="ARBA" id="ARBA00022741"/>
    </source>
</evidence>
<dbReference type="AlphaFoldDB" id="A0A1G6WUZ8"/>
<dbReference type="InterPro" id="IPR050166">
    <property type="entry name" value="ABC_transporter_ATP-bind"/>
</dbReference>
<dbReference type="PANTHER" id="PTHR42788">
    <property type="entry name" value="TAURINE IMPORT ATP-BINDING PROTEIN-RELATED"/>
    <property type="match status" value="1"/>
</dbReference>
<dbReference type="Pfam" id="PF00005">
    <property type="entry name" value="ABC_tran"/>
    <property type="match status" value="1"/>
</dbReference>
<dbReference type="PROSITE" id="PS00211">
    <property type="entry name" value="ABC_TRANSPORTER_1"/>
    <property type="match status" value="1"/>
</dbReference>
<organism evidence="5 6">
    <name type="scientific">Desulfuromonas thiophila</name>
    <dbReference type="NCBI Taxonomy" id="57664"/>
    <lineage>
        <taxon>Bacteria</taxon>
        <taxon>Pseudomonadati</taxon>
        <taxon>Thermodesulfobacteriota</taxon>
        <taxon>Desulfuromonadia</taxon>
        <taxon>Desulfuromonadales</taxon>
        <taxon>Desulfuromonadaceae</taxon>
        <taxon>Desulfuromonas</taxon>
    </lineage>
</organism>
<sequence length="265" mass="29679">MEKIRLENVTFSYLQQGVTAPVVEKVSLTIREGEFISLIGPSGCGKSTLLRLLAGLSRPGGGRILLNGTEIKGTGHERGVVFQHYALFPWMTARDNVIFGLQQCRDGRSRKEIEATAQRYLDLVGLHDVGDKYPNQLSGGMQQRVTIARAFAMDTDILLMDEPFSAVDARNRMKLQELLLELWRAGQKKKTVIFVTHDVDEAILLSDRIVVLSACSKSVKEQITVDLPRPRHWSELANTDSYTALRNRLIGLLFTDLVEETRLAV</sequence>
<dbReference type="SUPFAM" id="SSF52540">
    <property type="entry name" value="P-loop containing nucleoside triphosphate hydrolases"/>
    <property type="match status" value="1"/>
</dbReference>
<dbReference type="Proteomes" id="UP000243205">
    <property type="component" value="Unassembled WGS sequence"/>
</dbReference>
<evidence type="ECO:0000259" key="4">
    <source>
        <dbReference type="PROSITE" id="PS50893"/>
    </source>
</evidence>